<gene>
    <name evidence="1" type="ORF">VCHENC02_5826A</name>
</gene>
<reference evidence="1 2" key="1">
    <citation type="submission" date="2012-10" db="EMBL/GenBank/DDBJ databases">
        <title>Genome sequence of Vibrio Cholerae HENC-02.</title>
        <authorList>
            <person name="Eppinger M."/>
            <person name="Hasan N.A."/>
            <person name="Sengamalay N."/>
            <person name="Hine E."/>
            <person name="Su Q."/>
            <person name="Daugherty S.C."/>
            <person name="Young S."/>
            <person name="Sadzewicz L."/>
            <person name="Tallon L."/>
            <person name="Cebula T.A."/>
            <person name="Ravel J."/>
            <person name="Colwell R.R."/>
        </authorList>
    </citation>
    <scope>NUCLEOTIDE SEQUENCE [LARGE SCALE GENOMIC DNA]</scope>
    <source>
        <strain evidence="1 2">HENC-02</strain>
    </source>
</reference>
<organism evidence="1 2">
    <name type="scientific">Vibrio harveyi</name>
    <name type="common">Beneckea harveyi</name>
    <dbReference type="NCBI Taxonomy" id="669"/>
    <lineage>
        <taxon>Bacteria</taxon>
        <taxon>Pseudomonadati</taxon>
        <taxon>Pseudomonadota</taxon>
        <taxon>Gammaproteobacteria</taxon>
        <taxon>Vibrionales</taxon>
        <taxon>Vibrionaceae</taxon>
        <taxon>Vibrio</taxon>
    </lineage>
</organism>
<dbReference type="AlphaFoldDB" id="A0A454CPD3"/>
<proteinExistence type="predicted"/>
<sequence>MLKQLLEQATSNNGKARLYAFENTVELTNLIPPTVSYESGGNTLIVGPTAIIESAAAQLSQMNSLTLLSTDGEKGTNPELYFANSVQVSGFLGTFEVLIEN</sequence>
<protein>
    <submittedName>
        <fullName evidence="1">Uncharacterized protein</fullName>
    </submittedName>
</protein>
<name>A0A454CPD3_VIBHA</name>
<comment type="caution">
    <text evidence="1">The sequence shown here is derived from an EMBL/GenBank/DDBJ whole genome shotgun (WGS) entry which is preliminary data.</text>
</comment>
<evidence type="ECO:0000313" key="1">
    <source>
        <dbReference type="EMBL" id="EKM28258.1"/>
    </source>
</evidence>
<dbReference type="Proteomes" id="UP000008367">
    <property type="component" value="Unassembled WGS sequence"/>
</dbReference>
<dbReference type="EMBL" id="AJSR01002610">
    <property type="protein sequence ID" value="EKM28258.1"/>
    <property type="molecule type" value="Genomic_DNA"/>
</dbReference>
<evidence type="ECO:0000313" key="2">
    <source>
        <dbReference type="Proteomes" id="UP000008367"/>
    </source>
</evidence>
<feature type="non-terminal residue" evidence="1">
    <location>
        <position position="101"/>
    </location>
</feature>
<accession>A0A454CPD3</accession>